<gene>
    <name evidence="3" type="ORF">V0U35_06545</name>
</gene>
<proteinExistence type="predicted"/>
<accession>A0ABU7LYS9</accession>
<keyword evidence="2" id="KW-1133">Transmembrane helix</keyword>
<evidence type="ECO:0000313" key="4">
    <source>
        <dbReference type="Proteomes" id="UP001310692"/>
    </source>
</evidence>
<sequence>MSEDTSRPTPPPGKPARLLPPDSGRDRPLFVVASILVFLACLAAIGARGAWSASEEWTADLRGAITIQIRPVDGRDAAADAETAAAMAAVLDGVAVASARSRDQSAALLEPWLGGDLPADIPVPLLVDVRLEDGAAPPVAALEAALVEAGITAAIDDHARWIEAVARSTRLARLLALGLLALIVGAAAAVIAFAARASLAARRDVADALHLVGAEDSYIAALFERRFFLLGVKAGAAGAFFAAAVTVLVIYGGGGGAEYFLPAVAITPLEILALIAAPLFAGLVASLSARLAVAEDLRKRW</sequence>
<keyword evidence="2" id="KW-0812">Transmembrane</keyword>
<feature type="transmembrane region" description="Helical" evidence="2">
    <location>
        <begin position="227"/>
        <end position="251"/>
    </location>
</feature>
<keyword evidence="2" id="KW-0472">Membrane</keyword>
<reference evidence="3 4" key="1">
    <citation type="submission" date="2024-01" db="EMBL/GenBank/DDBJ databases">
        <title>Hyphobacterium bacterium isolated from marine sediment.</title>
        <authorList>
            <person name="Zhao S."/>
        </authorList>
    </citation>
    <scope>NUCLEOTIDE SEQUENCE [LARGE SCALE GENOMIC DNA]</scope>
    <source>
        <strain evidence="3 4">Y60-23</strain>
    </source>
</reference>
<feature type="region of interest" description="Disordered" evidence="1">
    <location>
        <begin position="1"/>
        <end position="21"/>
    </location>
</feature>
<dbReference type="EMBL" id="JAZDRO010000002">
    <property type="protein sequence ID" value="MEE2566335.1"/>
    <property type="molecule type" value="Genomic_DNA"/>
</dbReference>
<dbReference type="PANTHER" id="PTHR47755:SF1">
    <property type="entry name" value="CELL DIVISION PROTEIN FTSX"/>
    <property type="match status" value="1"/>
</dbReference>
<name>A0ABU7LYS9_9PROT</name>
<evidence type="ECO:0000256" key="2">
    <source>
        <dbReference type="SAM" id="Phobius"/>
    </source>
</evidence>
<feature type="transmembrane region" description="Helical" evidence="2">
    <location>
        <begin position="271"/>
        <end position="293"/>
    </location>
</feature>
<dbReference type="PANTHER" id="PTHR47755">
    <property type="entry name" value="CELL DIVISION PROTEIN FTSX"/>
    <property type="match status" value="1"/>
</dbReference>
<comment type="caution">
    <text evidence="3">The sequence shown here is derived from an EMBL/GenBank/DDBJ whole genome shotgun (WGS) entry which is preliminary data.</text>
</comment>
<keyword evidence="4" id="KW-1185">Reference proteome</keyword>
<dbReference type="RefSeq" id="WP_330195874.1">
    <property type="nucleotide sequence ID" value="NZ_JAZDRO010000002.1"/>
</dbReference>
<dbReference type="Proteomes" id="UP001310692">
    <property type="component" value="Unassembled WGS sequence"/>
</dbReference>
<evidence type="ECO:0000256" key="1">
    <source>
        <dbReference type="SAM" id="MobiDB-lite"/>
    </source>
</evidence>
<protein>
    <recommendedName>
        <fullName evidence="5">Cell division transport system permease protein</fullName>
    </recommendedName>
</protein>
<feature type="transmembrane region" description="Helical" evidence="2">
    <location>
        <begin position="174"/>
        <end position="195"/>
    </location>
</feature>
<evidence type="ECO:0008006" key="5">
    <source>
        <dbReference type="Google" id="ProtNLM"/>
    </source>
</evidence>
<evidence type="ECO:0000313" key="3">
    <source>
        <dbReference type="EMBL" id="MEE2566335.1"/>
    </source>
</evidence>
<organism evidence="3 4">
    <name type="scientific">Hyphobacterium marinum</name>
    <dbReference type="NCBI Taxonomy" id="3116574"/>
    <lineage>
        <taxon>Bacteria</taxon>
        <taxon>Pseudomonadati</taxon>
        <taxon>Pseudomonadota</taxon>
        <taxon>Alphaproteobacteria</taxon>
        <taxon>Maricaulales</taxon>
        <taxon>Maricaulaceae</taxon>
        <taxon>Hyphobacterium</taxon>
    </lineage>
</organism>
<feature type="transmembrane region" description="Helical" evidence="2">
    <location>
        <begin position="29"/>
        <end position="51"/>
    </location>
</feature>
<dbReference type="InterPro" id="IPR004513">
    <property type="entry name" value="FtsX"/>
</dbReference>